<dbReference type="OrthoDB" id="9777306at2"/>
<dbReference type="InterPro" id="IPR000917">
    <property type="entry name" value="Sulfatase_N"/>
</dbReference>
<comment type="caution">
    <text evidence="3">The sequence shown here is derived from an EMBL/GenBank/DDBJ whole genome shotgun (WGS) entry which is preliminary data.</text>
</comment>
<dbReference type="AlphaFoldDB" id="A0A5C4VJ09"/>
<dbReference type="Pfam" id="PF00884">
    <property type="entry name" value="Sulfatase"/>
    <property type="match status" value="1"/>
</dbReference>
<accession>A0A5C4VJ09</accession>
<dbReference type="SUPFAM" id="SSF53649">
    <property type="entry name" value="Alkaline phosphatase-like"/>
    <property type="match status" value="1"/>
</dbReference>
<evidence type="ECO:0000256" key="1">
    <source>
        <dbReference type="SAM" id="MobiDB-lite"/>
    </source>
</evidence>
<feature type="compositionally biased region" description="Basic residues" evidence="1">
    <location>
        <begin position="74"/>
        <end position="88"/>
    </location>
</feature>
<dbReference type="EMBL" id="VDLX02000021">
    <property type="protein sequence ID" value="KAB8189243.1"/>
    <property type="molecule type" value="Genomic_DNA"/>
</dbReference>
<keyword evidence="4" id="KW-1185">Reference proteome</keyword>
<keyword evidence="3" id="KW-0378">Hydrolase</keyword>
<feature type="compositionally biased region" description="Basic and acidic residues" evidence="1">
    <location>
        <begin position="291"/>
        <end position="302"/>
    </location>
</feature>
<feature type="compositionally biased region" description="Basic and acidic residues" evidence="1">
    <location>
        <begin position="93"/>
        <end position="103"/>
    </location>
</feature>
<dbReference type="Proteomes" id="UP000312512">
    <property type="component" value="Unassembled WGS sequence"/>
</dbReference>
<evidence type="ECO:0000313" key="3">
    <source>
        <dbReference type="EMBL" id="KAB8189243.1"/>
    </source>
</evidence>
<dbReference type="GO" id="GO:0016740">
    <property type="term" value="F:transferase activity"/>
    <property type="evidence" value="ECO:0007669"/>
    <property type="project" value="UniProtKB-KW"/>
</dbReference>
<proteinExistence type="predicted"/>
<dbReference type="Gene3D" id="3.40.720.10">
    <property type="entry name" value="Alkaline Phosphatase, subunit A"/>
    <property type="match status" value="1"/>
</dbReference>
<feature type="region of interest" description="Disordered" evidence="1">
    <location>
        <begin position="34"/>
        <end position="54"/>
    </location>
</feature>
<evidence type="ECO:0000313" key="4">
    <source>
        <dbReference type="Proteomes" id="UP000312512"/>
    </source>
</evidence>
<feature type="region of interest" description="Disordered" evidence="1">
    <location>
        <begin position="267"/>
        <end position="302"/>
    </location>
</feature>
<organism evidence="3 4">
    <name type="scientific">Nonomuraea phyllanthi</name>
    <dbReference type="NCBI Taxonomy" id="2219224"/>
    <lineage>
        <taxon>Bacteria</taxon>
        <taxon>Bacillati</taxon>
        <taxon>Actinomycetota</taxon>
        <taxon>Actinomycetes</taxon>
        <taxon>Streptosporangiales</taxon>
        <taxon>Streptosporangiaceae</taxon>
        <taxon>Nonomuraea</taxon>
    </lineage>
</organism>
<gene>
    <name evidence="3" type="ORF">FH608_041200</name>
</gene>
<keyword evidence="3" id="KW-0808">Transferase</keyword>
<feature type="domain" description="Sulfatase N-terminal" evidence="2">
    <location>
        <begin position="190"/>
        <end position="258"/>
    </location>
</feature>
<evidence type="ECO:0000259" key="2">
    <source>
        <dbReference type="Pfam" id="PF00884"/>
    </source>
</evidence>
<dbReference type="InterPro" id="IPR017850">
    <property type="entry name" value="Alkaline_phosphatase_core_sf"/>
</dbReference>
<feature type="compositionally biased region" description="Low complexity" evidence="1">
    <location>
        <begin position="109"/>
        <end position="125"/>
    </location>
</feature>
<name>A0A5C4VJ09_9ACTN</name>
<dbReference type="GO" id="GO:0016787">
    <property type="term" value="F:hydrolase activity"/>
    <property type="evidence" value="ECO:0007669"/>
    <property type="project" value="UniProtKB-KW"/>
</dbReference>
<reference evidence="3 4" key="1">
    <citation type="submission" date="2019-10" db="EMBL/GenBank/DDBJ databases">
        <title>Nonomuraea sp. nov., isolated from Phyllanthus amarus.</title>
        <authorList>
            <person name="Klykleung N."/>
            <person name="Tanasupawat S."/>
        </authorList>
    </citation>
    <scope>NUCLEOTIDE SEQUENCE [LARGE SCALE GENOMIC DNA]</scope>
    <source>
        <strain evidence="3 4">PA1-10</strain>
    </source>
</reference>
<dbReference type="PANTHER" id="PTHR43108:SF8">
    <property type="entry name" value="SD21168P"/>
    <property type="match status" value="1"/>
</dbReference>
<sequence length="302" mass="32062">MIITPGSDLITGTMSARPRLSRLLTILLVLTGGRPHGGHRRCSPNRARPSTTGSCRTRCAAVPGDLHDRAVRSQSRRAAHVRQPRRGRPGALPDRRLRGEGRGLHPAQGARRPAVLPALRAAGPARRGRGGRGPVAAQPASGPRHLGALDDVTMPKPPSFDEADVSDKPAGVRNRPRIGAAAQARMRNVVLKGRLESLLSVDEAAGAIVAALRESGELANTLIVFTSDNGWMQGEHRIRNGKTVPYEESIRVPLIMRGLGLPAGCSLTVGPPRSPHGSMNIPASRPYAGTDRQDPQERSAAA</sequence>
<feature type="region of interest" description="Disordered" evidence="1">
    <location>
        <begin position="66"/>
        <end position="151"/>
    </location>
</feature>
<protein>
    <submittedName>
        <fullName evidence="3">Sulfatase-like hydrolase/transferase</fullName>
    </submittedName>
</protein>
<dbReference type="PANTHER" id="PTHR43108">
    <property type="entry name" value="N-ACETYLGLUCOSAMINE-6-SULFATASE FAMILY MEMBER"/>
    <property type="match status" value="1"/>
</dbReference>